<dbReference type="PANTHER" id="PTHR37534">
    <property type="entry name" value="TRANSCRIPTIONAL ACTIVATOR PROTEIN UGA3"/>
    <property type="match status" value="1"/>
</dbReference>
<dbReference type="GO" id="GO:0045944">
    <property type="term" value="P:positive regulation of transcription by RNA polymerase II"/>
    <property type="evidence" value="ECO:0007669"/>
    <property type="project" value="TreeGrafter"/>
</dbReference>
<keyword evidence="4" id="KW-1185">Reference proteome</keyword>
<feature type="compositionally biased region" description="Polar residues" evidence="2">
    <location>
        <begin position="193"/>
        <end position="216"/>
    </location>
</feature>
<keyword evidence="1" id="KW-0539">Nucleus</keyword>
<dbReference type="InParanoid" id="V5FRF4"/>
<dbReference type="EMBL" id="BAUL01000020">
    <property type="protein sequence ID" value="GAD92226.1"/>
    <property type="molecule type" value="Genomic_DNA"/>
</dbReference>
<name>V5FRF4_BYSSN</name>
<dbReference type="HOGENOM" id="CLU_374672_0_0_1"/>
<dbReference type="GO" id="GO:0005634">
    <property type="term" value="C:nucleus"/>
    <property type="evidence" value="ECO:0007669"/>
    <property type="project" value="TreeGrafter"/>
</dbReference>
<dbReference type="eggNOG" id="ENOG502SI37">
    <property type="taxonomic scope" value="Eukaryota"/>
</dbReference>
<evidence type="ECO:0000313" key="3">
    <source>
        <dbReference type="EMBL" id="GAD92226.1"/>
    </source>
</evidence>
<dbReference type="GO" id="GO:0000976">
    <property type="term" value="F:transcription cis-regulatory region binding"/>
    <property type="evidence" value="ECO:0007669"/>
    <property type="project" value="TreeGrafter"/>
</dbReference>
<comment type="caution">
    <text evidence="3">The sequence shown here is derived from an EMBL/GenBank/DDBJ whole genome shotgun (WGS) entry which is preliminary data.</text>
</comment>
<evidence type="ECO:0000313" key="4">
    <source>
        <dbReference type="Proteomes" id="UP000018001"/>
    </source>
</evidence>
<accession>V5FRF4</accession>
<dbReference type="GO" id="GO:0003700">
    <property type="term" value="F:DNA-binding transcription factor activity"/>
    <property type="evidence" value="ECO:0007669"/>
    <property type="project" value="TreeGrafter"/>
</dbReference>
<feature type="region of interest" description="Disordered" evidence="2">
    <location>
        <begin position="180"/>
        <end position="229"/>
    </location>
</feature>
<dbReference type="Proteomes" id="UP000018001">
    <property type="component" value="Unassembled WGS sequence"/>
</dbReference>
<organism evidence="3 4">
    <name type="scientific">Byssochlamys spectabilis (strain No. 5 / NBRC 109023)</name>
    <name type="common">Paecilomyces variotii</name>
    <dbReference type="NCBI Taxonomy" id="1356009"/>
    <lineage>
        <taxon>Eukaryota</taxon>
        <taxon>Fungi</taxon>
        <taxon>Dikarya</taxon>
        <taxon>Ascomycota</taxon>
        <taxon>Pezizomycotina</taxon>
        <taxon>Eurotiomycetes</taxon>
        <taxon>Eurotiomycetidae</taxon>
        <taxon>Eurotiales</taxon>
        <taxon>Thermoascaceae</taxon>
        <taxon>Paecilomyces</taxon>
    </lineage>
</organism>
<dbReference type="OrthoDB" id="5418899at2759"/>
<dbReference type="AlphaFoldDB" id="V5FRF4"/>
<gene>
    <name evidence="3" type="ORF">PVAR5_0816</name>
</gene>
<evidence type="ECO:0000256" key="2">
    <source>
        <dbReference type="SAM" id="MobiDB-lite"/>
    </source>
</evidence>
<sequence length="741" mass="82529">MRWLLAARHLPPIWICPGSPQLPSGEIHARFILNLPFLSIAAACTSQVLVSIVAPAGITTGNSPLVEPDTLAVKRVDLAKAVQNAASAKSSVTKSSRNVVNVSVLAVCVGSSTVYFDLITFLPHLQDTPEHVAEAAHEPGLKGTQQSQDKRLSLGAMLRRQSWQLSLTISTVDIVGETTTSTHEHLSPAASFDSPSQHGGSLSSKANSHHVSSPTHPEQAGQDLPAQSLSPADQPLFHGLYSSTRDHASPNSQISPGDYCLPACLVEESDQDRAEIAFFLRIFSEETAHWMDVSTGQLSYFSQNSVLLCKYSPLVRYAAVALAAKQLGQMKDPASKIRRSGRQQLIEAALMETTNLGTQSLNFLWYGAKYYAKAIQLLSKQISREDRSTSHLSPRSIYQPNSAHNEYDNYNPNEDKSATMIFQYLAACILCQYEDLSATVRAVSGHLDGIFKLLRPHLHLEIGVQRPRCVPQFKKALETSFWFFVLNDMLDAYSCRKKCRVDTDDLSLWRNMGLPLDESGHLVVDYLDEAQNDSVFFRYLIMLMCGLVNYEASQGAHWIYLEAALNRWQTLLPPSFSANISQPLLQTLNNINCEPSHHTSSEECWFPTNTCAIAMAFYHMARILLLVKQPRELFLSKGLGNQADLLDSYNSLQHQLHCHSMKIISIARGMPSNAVRKYLIQPLYVTGRCLTDSTERQEVLYLLDQIEADVGIFTEYRKKDLLKEWGVPPIILEAVRGDELR</sequence>
<evidence type="ECO:0000256" key="1">
    <source>
        <dbReference type="ARBA" id="ARBA00023242"/>
    </source>
</evidence>
<dbReference type="PANTHER" id="PTHR37534:SF9">
    <property type="entry name" value="ZN(II)2CYS6 TRANSCRIPTION FACTOR (EUROFUNG)"/>
    <property type="match status" value="1"/>
</dbReference>
<evidence type="ECO:0008006" key="5">
    <source>
        <dbReference type="Google" id="ProtNLM"/>
    </source>
</evidence>
<proteinExistence type="predicted"/>
<protein>
    <recommendedName>
        <fullName evidence="5">Zn(II)2Cys6 transcription factor</fullName>
    </recommendedName>
</protein>
<reference evidence="4" key="1">
    <citation type="journal article" date="2014" name="Genome Announc.">
        <title>Draft genome sequence of the formaldehyde-resistant fungus Byssochlamys spectabilis No. 5 (anamorph Paecilomyces variotii No. 5) (NBRC109023).</title>
        <authorList>
            <person name="Oka T."/>
            <person name="Ekino K."/>
            <person name="Fukuda K."/>
            <person name="Nomura Y."/>
        </authorList>
    </citation>
    <scope>NUCLEOTIDE SEQUENCE [LARGE SCALE GENOMIC DNA]</scope>
    <source>
        <strain evidence="4">No. 5 / NBRC 109023</strain>
    </source>
</reference>